<dbReference type="CDD" id="cd08023">
    <property type="entry name" value="GH16_laminarinase_like"/>
    <property type="match status" value="1"/>
</dbReference>
<gene>
    <name evidence="3" type="ORF">PSU4_15000</name>
</gene>
<comment type="caution">
    <text evidence="3">The sequence shown here is derived from an EMBL/GenBank/DDBJ whole genome shotgun (WGS) entry which is preliminary data.</text>
</comment>
<dbReference type="PANTHER" id="PTHR10963">
    <property type="entry name" value="GLYCOSYL HYDROLASE-RELATED"/>
    <property type="match status" value="1"/>
</dbReference>
<dbReference type="EMBL" id="BJVJ01000010">
    <property type="protein sequence ID" value="GEL22546.1"/>
    <property type="molecule type" value="Genomic_DNA"/>
</dbReference>
<evidence type="ECO:0000256" key="1">
    <source>
        <dbReference type="ARBA" id="ARBA00006865"/>
    </source>
</evidence>
<dbReference type="GO" id="GO:0004553">
    <property type="term" value="F:hydrolase activity, hydrolyzing O-glycosyl compounds"/>
    <property type="evidence" value="ECO:0007669"/>
    <property type="project" value="InterPro"/>
</dbReference>
<dbReference type="PANTHER" id="PTHR10963:SF55">
    <property type="entry name" value="GLYCOSIDE HYDROLASE FAMILY 16 PROTEIN"/>
    <property type="match status" value="1"/>
</dbReference>
<keyword evidence="3" id="KW-0378">Hydrolase</keyword>
<dbReference type="InterPro" id="IPR000757">
    <property type="entry name" value="Beta-glucanase-like"/>
</dbReference>
<evidence type="ECO:0000259" key="2">
    <source>
        <dbReference type="PROSITE" id="PS51762"/>
    </source>
</evidence>
<dbReference type="SUPFAM" id="SSF49899">
    <property type="entry name" value="Concanavalin A-like lectins/glucanases"/>
    <property type="match status" value="1"/>
</dbReference>
<dbReference type="InterPro" id="IPR006311">
    <property type="entry name" value="TAT_signal"/>
</dbReference>
<dbReference type="OrthoDB" id="9809583at2"/>
<protein>
    <submittedName>
        <fullName evidence="3">Hydrolase</fullName>
    </submittedName>
</protein>
<evidence type="ECO:0000313" key="4">
    <source>
        <dbReference type="Proteomes" id="UP000321685"/>
    </source>
</evidence>
<dbReference type="RefSeq" id="WP_147104028.1">
    <property type="nucleotide sequence ID" value="NZ_BJVJ01000010.1"/>
</dbReference>
<dbReference type="GO" id="GO:0005975">
    <property type="term" value="P:carbohydrate metabolic process"/>
    <property type="evidence" value="ECO:0007669"/>
    <property type="project" value="InterPro"/>
</dbReference>
<name>A0A511DCL6_9PSEU</name>
<reference evidence="3 4" key="1">
    <citation type="submission" date="2019-07" db="EMBL/GenBank/DDBJ databases">
        <title>Whole genome shotgun sequence of Pseudonocardia sulfidoxydans NBRC 16205.</title>
        <authorList>
            <person name="Hosoyama A."/>
            <person name="Uohara A."/>
            <person name="Ohji S."/>
            <person name="Ichikawa N."/>
        </authorList>
    </citation>
    <scope>NUCLEOTIDE SEQUENCE [LARGE SCALE GENOMIC DNA]</scope>
    <source>
        <strain evidence="3 4">NBRC 16205</strain>
    </source>
</reference>
<organism evidence="3 4">
    <name type="scientific">Pseudonocardia sulfidoxydans NBRC 16205</name>
    <dbReference type="NCBI Taxonomy" id="1223511"/>
    <lineage>
        <taxon>Bacteria</taxon>
        <taxon>Bacillati</taxon>
        <taxon>Actinomycetota</taxon>
        <taxon>Actinomycetes</taxon>
        <taxon>Pseudonocardiales</taxon>
        <taxon>Pseudonocardiaceae</taxon>
        <taxon>Pseudonocardia</taxon>
    </lineage>
</organism>
<keyword evidence="4" id="KW-1185">Reference proteome</keyword>
<dbReference type="InterPro" id="IPR013320">
    <property type="entry name" value="ConA-like_dom_sf"/>
</dbReference>
<sequence length="273" mass="28779">MVTRRGAIRIAAAAGVVTAVALVAELTGPASNGTANAAPPPVYTFADDFDGPAGHAPDPARWTYDLGGGGWGNGEAQTYTDSRRNSFLDGTGNLVIRATPTTGADGQVTWESARLTTKGLFAQRHGHWEARVKHVSTRGFWPAWWTLGADIDTVGWPRCGEIDMFEDFGHGARESSVHTGTDDAALASWSAGAPNDGDFHVVRMDWAPAGITFSLDGVPYGSLAFDATDPSRPADPQAAFMLLNLAVGGNAGPPEADRTGPVDLVVDYVRVWT</sequence>
<proteinExistence type="inferred from homology"/>
<accession>A0A511DCL6</accession>
<dbReference type="Gene3D" id="2.60.120.200">
    <property type="match status" value="1"/>
</dbReference>
<dbReference type="AlphaFoldDB" id="A0A511DCL6"/>
<comment type="similarity">
    <text evidence="1">Belongs to the glycosyl hydrolase 16 family.</text>
</comment>
<feature type="domain" description="GH16" evidence="2">
    <location>
        <begin position="33"/>
        <end position="273"/>
    </location>
</feature>
<dbReference type="InterPro" id="IPR050546">
    <property type="entry name" value="Glycosyl_Hydrlase_16"/>
</dbReference>
<dbReference type="PROSITE" id="PS51318">
    <property type="entry name" value="TAT"/>
    <property type="match status" value="1"/>
</dbReference>
<dbReference type="Pfam" id="PF00722">
    <property type="entry name" value="Glyco_hydro_16"/>
    <property type="match status" value="1"/>
</dbReference>
<evidence type="ECO:0000313" key="3">
    <source>
        <dbReference type="EMBL" id="GEL22546.1"/>
    </source>
</evidence>
<dbReference type="PROSITE" id="PS51762">
    <property type="entry name" value="GH16_2"/>
    <property type="match status" value="1"/>
</dbReference>
<dbReference type="Proteomes" id="UP000321685">
    <property type="component" value="Unassembled WGS sequence"/>
</dbReference>